<dbReference type="EMBL" id="LR797820">
    <property type="protein sequence ID" value="CAB4240944.1"/>
    <property type="molecule type" value="Genomic_DNA"/>
</dbReference>
<reference evidence="2" key="1">
    <citation type="submission" date="2020-05" db="EMBL/GenBank/DDBJ databases">
        <authorList>
            <person name="Chiriac C."/>
            <person name="Salcher M."/>
            <person name="Ghai R."/>
            <person name="Kavagutti S V."/>
        </authorList>
    </citation>
    <scope>NUCLEOTIDE SEQUENCE</scope>
</reference>
<evidence type="ECO:0000313" key="2">
    <source>
        <dbReference type="EMBL" id="CAB5219397.1"/>
    </source>
</evidence>
<accession>A0A6J7WNN6</accession>
<dbReference type="EMBL" id="LR798273">
    <property type="protein sequence ID" value="CAB5219397.1"/>
    <property type="molecule type" value="Genomic_DNA"/>
</dbReference>
<organism evidence="2">
    <name type="scientific">uncultured Caudovirales phage</name>
    <dbReference type="NCBI Taxonomy" id="2100421"/>
    <lineage>
        <taxon>Viruses</taxon>
        <taxon>Duplodnaviria</taxon>
        <taxon>Heunggongvirae</taxon>
        <taxon>Uroviricota</taxon>
        <taxon>Caudoviricetes</taxon>
        <taxon>Peduoviridae</taxon>
        <taxon>Maltschvirus</taxon>
        <taxon>Maltschvirus maltsch</taxon>
    </lineage>
</organism>
<gene>
    <name evidence="2" type="ORF">UFOVP228_66</name>
    <name evidence="1" type="ORF">UFOVP47_36</name>
</gene>
<sequence length="196" mass="20017">MANTASPYGLKPVSLIGGQSFNGGTIREIPMTVNSAVAIGAGDIVQIGAASAGQPSALAATPTTASAGVIGVCVGVSFVDPVLKQQQFANSLPANAVTNGYTNIQIRVNDDPDQLYQLQSVGTVADTVVGKFCAVENFGVGPYGNSTVRGSTPANTTTLALRIVGFASPAADSNRDLIVKFNHGVHMYYNATVLAN</sequence>
<name>A0A6J7WNN6_9CAUD</name>
<protein>
    <submittedName>
        <fullName evidence="2">Uncharacterized protein</fullName>
    </submittedName>
</protein>
<proteinExistence type="predicted"/>
<evidence type="ECO:0000313" key="1">
    <source>
        <dbReference type="EMBL" id="CAB4240944.1"/>
    </source>
</evidence>